<evidence type="ECO:0000256" key="4">
    <source>
        <dbReference type="SAM" id="MobiDB-lite"/>
    </source>
</evidence>
<dbReference type="InParanoid" id="A0A0K3AUI7"/>
<feature type="region of interest" description="Disordered" evidence="4">
    <location>
        <begin position="1924"/>
        <end position="2025"/>
    </location>
</feature>
<reference evidence="5 6" key="1">
    <citation type="journal article" date="1998" name="Science">
        <title>Genome sequence of the nematode C. elegans: a platform for investigating biology.</title>
        <authorList>
            <consortium name="The C. elegans sequencing consortium"/>
            <person name="Sulson J.E."/>
            <person name="Waterston R."/>
        </authorList>
    </citation>
    <scope>NUCLEOTIDE SEQUENCE [LARGE SCALE GENOMIC DNA]</scope>
    <source>
        <strain evidence="5 6">Bristol N2</strain>
    </source>
</reference>
<sequence length="2054" mass="233168">MEEPSELGASKEKPIELNEDDESSDGENSVIILDSDTEPEDGAGGEEDEDNGEDSEEEDEEDSDEEESEDDSDSSVDTESVNSVWSNVDEENGEEITTEAAEAKIIKKFEKAIFSIADNDSETGRRILEKLLNDAIIATYNQENPDFELLDEPPRLAKMLQVFIASHRNLAKLCEKEVENADEKEKEQLKSEEIQHLCQVLAYEPNSSDIWLDVALKSIEFGDLNFSKYAFKRCETLKESLESHATLLYLTCDYNESLMIMKQFQEQNDVLNDKLKYLKHKIRSTNQYYKLSCDRIFEEDEVYADVQSVEKRKIQDFDERIEALRSRVVGKIEQRDVDFRDEEEKCSVIPIRIEADQDLQTVCTIFCDLFDRIHAYSHCRHQLIEFTEWESRRDHLDVLDTVEHLVDVVECVEDISQKVEELENLKRGAKGRRKKQQQKDEKKEYLASWRKRLFVEKNSEEPPIVITIDSEACTTADEDDEENTSQIEEILGMPENELAQEFELVFSELKSIRSGGKRRERTPPPSKPHEFIDCDMILQLLETIFSGESRSILEILEHTLFLISDHTPAHGALPENMREVTREMYARLALFDEISDKKFEKLNVMLVELDSKKAMQVAVIKYISPFSGGNSVENGEETRDGILRFMWKYAQTGLKDEIKLEYLETLLSLMHHDESIATSYGSFATWDVELSIDDLQKKKRIDSVKQLWKSNNYANLVDIIQNDIDFAVISVEEAIEMWSFWVHSLEKLKLHVELIELVARLMHFYLFSEEASTQNPEKIERNVDVLLLKFQKIRGKELRKAPISIISTIGYLTCIAFKKYSKFEKDWKNWRVLYEIVKIHRGDAKKYIEQLDKAEDPDTMPLMELDLLVKAHDVLGEHQCCAQKNYEFLFFMIDRFRLLIDDIPLLEMCYLKDNGYLWNNVNQELSQVLFCMYGKYGRKRRAREDHENGGKCVATPDVSRRIMAVILVQPLPLYDEKEKLAHDISELLNSKFPFLLEISAEKKKKRLEFKEFLQKSSSLEDVNSSLQQCRDDVDDYIQSLVWYTMALISFRQNSFKDAAKYAELYLLTEESAVDARLRGSVWGMLAHASVHNLFQFDPHEIYEQWKWRIMPFRMAVDAQQNEPVPHFELAAILYQLASSLARFYRTLPKDDARRKDFGDVQKLRVESRQQFDRSLELTKIGEDGSQPEHQWLCYFFIGKLEAKSSQWDILKVVESFYEAACGCELAGFYYPQKVQTKKQTNFEPLEVHYQAFSAVYKYLINNELPSLKILRKLHVLLKILDDGHKVVRQSNSLFKVNVEVYSVMDELVMSTLEREKDEEENSVKFDTELREQLVTELKEMCTRAFTLVTDRFPHIKSFYRLAQLHFEKGEFDEASEHIFKNTFKRKKRDDGMFDNCVEISCNDINRNGSFGFHIERCAKLGAQVAQKTMDLYNVVAMLNTMINIIAKDDDEHIDASVRKTLVNIYLTALEHIVQSRNDVSTRSTPSPAPGEATAKQHHIKQYRVKSSTLRSDLWRLWQTLSKCSKPDEPLIRQIKTKAEVCIVHCFKSIDELRARMLSSSSSTAANSGDGKRRNNTTKRKFDALEVVQQMQKSISVAQSSSTPPPSLTLYDVWTKQLAKDLLKNGTPGSTTTAPTVQAPAPSSSIPNTSTSIPKAPSAPVLSAAPPKIVAPAAPAAPTHYSPISSDDDEIQCIEPPPAKKPAPSASAHNLSALGHQKPGPTAPKVTAPKPTTSTASSQAASTMAALLASSGPDNVSKFILANANSADSQKQRLALQLLAHAQASAPAAPTASSTNQIAAQLIQALQAAKDAQTAKLVAQEKAKKEAQEKARREAEAKKEAQLAQLMKIAEERSKKEAAEKKAKEAQRLAAAKLAQQANDQAQMIQWLNAAHYASPSTSNAATLSANLAALASLAGNSGAQRAVAAPLPKPVTRSPQVQKPIKPTASRSFTSFQNSPSTSSSALARPSTSTPSHLNHNIARPQAQRPQQQAHLVQRPQAHRLSAPAMQQRPQAAAARQPETPQPSAVQATLMHFLNSINDPVQREALSKQLFRNK</sequence>
<feature type="region of interest" description="Disordered" evidence="4">
    <location>
        <begin position="1476"/>
        <end position="1499"/>
    </location>
</feature>
<keyword evidence="8" id="KW-1267">Proteomics identification</keyword>
<feature type="compositionally biased region" description="Acidic residues" evidence="4">
    <location>
        <begin position="35"/>
        <end position="76"/>
    </location>
</feature>
<proteinExistence type="evidence at protein level"/>
<feature type="compositionally biased region" description="Polar residues" evidence="4">
    <location>
        <begin position="1966"/>
        <end position="1975"/>
    </location>
</feature>
<dbReference type="InterPro" id="IPR033053">
    <property type="entry name" value="Hir3/CABIN1"/>
</dbReference>
<dbReference type="AGR" id="WB:WBGene00018975"/>
<dbReference type="FunCoup" id="A0A0K3AUI7">
    <property type="interactions" value="600"/>
</dbReference>
<dbReference type="Reactome" id="R-CEL-2559584">
    <property type="pathway name" value="Formation of Senescence-Associated Heterochromatin Foci (SAHF)"/>
</dbReference>
<feature type="compositionally biased region" description="Low complexity" evidence="4">
    <location>
        <begin position="1629"/>
        <end position="1658"/>
    </location>
</feature>
<dbReference type="WormBase" id="F56E10.1b">
    <property type="protein sequence ID" value="CE50602"/>
    <property type="gene ID" value="WBGene00018975"/>
    <property type="gene designation" value="picd-1"/>
</dbReference>
<dbReference type="CTD" id="186391"/>
<organism evidence="5 6">
    <name type="scientific">Caenorhabditis elegans</name>
    <dbReference type="NCBI Taxonomy" id="6239"/>
    <lineage>
        <taxon>Eukaryota</taxon>
        <taxon>Metazoa</taxon>
        <taxon>Ecdysozoa</taxon>
        <taxon>Nematoda</taxon>
        <taxon>Chromadorea</taxon>
        <taxon>Rhabditida</taxon>
        <taxon>Rhabditina</taxon>
        <taxon>Rhabditomorpha</taxon>
        <taxon>Rhabditoidea</taxon>
        <taxon>Rhabditidae</taxon>
        <taxon>Peloderinae</taxon>
        <taxon>Caenorhabditis</taxon>
    </lineage>
</organism>
<feature type="compositionally biased region" description="Polar residues" evidence="4">
    <location>
        <begin position="1476"/>
        <end position="1485"/>
    </location>
</feature>
<feature type="region of interest" description="Disordered" evidence="4">
    <location>
        <begin position="1558"/>
        <end position="1578"/>
    </location>
</feature>
<dbReference type="GO" id="GO:0005634">
    <property type="term" value="C:nucleus"/>
    <property type="evidence" value="ECO:0000318"/>
    <property type="project" value="GO_Central"/>
</dbReference>
<evidence type="ECO:0000313" key="7">
    <source>
        <dbReference type="WormBase" id="F56E10.1b"/>
    </source>
</evidence>
<dbReference type="Proteomes" id="UP000001940">
    <property type="component" value="Chromosome V"/>
</dbReference>
<feature type="compositionally biased region" description="Low complexity" evidence="4">
    <location>
        <begin position="1979"/>
        <end position="1990"/>
    </location>
</feature>
<feature type="region of interest" description="Disordered" evidence="4">
    <location>
        <begin position="1623"/>
        <end position="1658"/>
    </location>
</feature>
<comment type="subcellular location">
    <subcellularLocation>
        <location evidence="1">Nucleus</location>
    </subcellularLocation>
</comment>
<dbReference type="STRING" id="6239.F56E10.1b.1"/>
<keyword evidence="6" id="KW-1185">Reference proteome</keyword>
<feature type="region of interest" description="Disordered" evidence="4">
    <location>
        <begin position="1673"/>
        <end position="1738"/>
    </location>
</feature>
<evidence type="ECO:0000256" key="3">
    <source>
        <dbReference type="SAM" id="Coils"/>
    </source>
</evidence>
<feature type="compositionally biased region" description="Low complexity" evidence="4">
    <location>
        <begin position="1948"/>
        <end position="1961"/>
    </location>
</feature>
<dbReference type="PANTHER" id="PTHR15502">
    <property type="entry name" value="CALCINEURIN-BINDING PROTEIN CABIN 1-RELATED"/>
    <property type="match status" value="1"/>
</dbReference>
<evidence type="ECO:0000256" key="1">
    <source>
        <dbReference type="ARBA" id="ARBA00004123"/>
    </source>
</evidence>
<evidence type="ECO:0007829" key="8">
    <source>
        <dbReference type="PeptideAtlas" id="A0A0K3AUI7"/>
    </source>
</evidence>
<dbReference type="RefSeq" id="NP_001299996.1">
    <property type="nucleotide sequence ID" value="NM_001313067.4"/>
</dbReference>
<evidence type="ECO:0000256" key="2">
    <source>
        <dbReference type="ARBA" id="ARBA00023242"/>
    </source>
</evidence>
<dbReference type="PANTHER" id="PTHR15502:SF7">
    <property type="entry name" value="CALCINEURIN-BINDING PROTEIN CABIN-1"/>
    <property type="match status" value="1"/>
</dbReference>
<dbReference type="ExpressionAtlas" id="A0A0K3AUI7">
    <property type="expression patterns" value="baseline and differential"/>
</dbReference>
<keyword evidence="2" id="KW-0539">Nucleus</keyword>
<name>A0A0K3AUI7_CAEEL</name>
<dbReference type="AlphaFoldDB" id="A0A0K3AUI7"/>
<protein>
    <submittedName>
        <fullName evidence="5">Pry-1 Interacting and CABIN1 Domain containing</fullName>
    </submittedName>
</protein>
<gene>
    <name evidence="5 7" type="primary">picd-1</name>
    <name evidence="5" type="ORF">CELE_F56E10.1</name>
    <name evidence="7" type="ORF">F56E10.1</name>
</gene>
<dbReference type="OrthoDB" id="269919at2759"/>
<dbReference type="Bgee" id="WBGene00018975">
    <property type="expression patterns" value="Expressed in germ line (C elegans) and 4 other cell types or tissues"/>
</dbReference>
<feature type="region of interest" description="Disordered" evidence="4">
    <location>
        <begin position="1"/>
        <end position="96"/>
    </location>
</feature>
<dbReference type="GO" id="GO:0006325">
    <property type="term" value="P:chromatin organization"/>
    <property type="evidence" value="ECO:0007669"/>
    <property type="project" value="InterPro"/>
</dbReference>
<feature type="compositionally biased region" description="Low complexity" evidence="4">
    <location>
        <begin position="1722"/>
        <end position="1738"/>
    </location>
</feature>
<keyword evidence="3" id="KW-0175">Coiled coil</keyword>
<feature type="compositionally biased region" description="Low complexity" evidence="4">
    <location>
        <begin position="2003"/>
        <end position="2023"/>
    </location>
</feature>
<evidence type="ECO:0000313" key="6">
    <source>
        <dbReference type="Proteomes" id="UP000001940"/>
    </source>
</evidence>
<dbReference type="EMBL" id="BX284605">
    <property type="protein sequence ID" value="CTQ86695.1"/>
    <property type="molecule type" value="Genomic_DNA"/>
</dbReference>
<dbReference type="PaxDb" id="6239-Y38C9A.1"/>
<accession>A0A0K3AUI7</accession>
<feature type="coiled-coil region" evidence="3">
    <location>
        <begin position="1802"/>
        <end position="1875"/>
    </location>
</feature>
<dbReference type="GeneID" id="186391"/>
<feature type="coiled-coil region" evidence="3">
    <location>
        <begin position="412"/>
        <end position="439"/>
    </location>
</feature>
<evidence type="ECO:0000313" key="5">
    <source>
        <dbReference type="EMBL" id="CTQ86695.1"/>
    </source>
</evidence>
<dbReference type="OMA" id="IHYRAYA"/>